<dbReference type="EMBL" id="OX459952">
    <property type="protein sequence ID" value="CAI9158182.1"/>
    <property type="molecule type" value="Genomic_DNA"/>
</dbReference>
<protein>
    <recommendedName>
        <fullName evidence="3">Secreted protein</fullName>
    </recommendedName>
</protein>
<sequence length="111" mass="12593">MLRAREWGRPLFLAVWVGESAVWYISTEQTSFPFDCKIGDISVPQILTHPSRLVLGSHPWRPGRGWPLPHQLVAVMRSFPPPPRCVPAVSTVLLDKRVSCLRSIIHVKPVY</sequence>
<evidence type="ECO:0000313" key="1">
    <source>
        <dbReference type="EMBL" id="CAI9158182.1"/>
    </source>
</evidence>
<organism evidence="1 2">
    <name type="scientific">Rangifer tarandus platyrhynchus</name>
    <name type="common">Svalbard reindeer</name>
    <dbReference type="NCBI Taxonomy" id="3082113"/>
    <lineage>
        <taxon>Eukaryota</taxon>
        <taxon>Metazoa</taxon>
        <taxon>Chordata</taxon>
        <taxon>Craniata</taxon>
        <taxon>Vertebrata</taxon>
        <taxon>Euteleostomi</taxon>
        <taxon>Mammalia</taxon>
        <taxon>Eutheria</taxon>
        <taxon>Laurasiatheria</taxon>
        <taxon>Artiodactyla</taxon>
        <taxon>Ruminantia</taxon>
        <taxon>Pecora</taxon>
        <taxon>Cervidae</taxon>
        <taxon>Odocoileinae</taxon>
        <taxon>Rangifer</taxon>
    </lineage>
</organism>
<accession>A0ABN8Y9E7</accession>
<proteinExistence type="predicted"/>
<evidence type="ECO:0000313" key="2">
    <source>
        <dbReference type="Proteomes" id="UP001176941"/>
    </source>
</evidence>
<reference evidence="1" key="1">
    <citation type="submission" date="2023-04" db="EMBL/GenBank/DDBJ databases">
        <authorList>
            <consortium name="ELIXIR-Norway"/>
        </authorList>
    </citation>
    <scope>NUCLEOTIDE SEQUENCE [LARGE SCALE GENOMIC DNA]</scope>
</reference>
<gene>
    <name evidence="1" type="ORF">MRATA1EN1_LOCUS7144</name>
</gene>
<keyword evidence="2" id="KW-1185">Reference proteome</keyword>
<name>A0ABN8Y9E7_RANTA</name>
<dbReference type="Proteomes" id="UP001176941">
    <property type="component" value="Chromosome 16"/>
</dbReference>
<evidence type="ECO:0008006" key="3">
    <source>
        <dbReference type="Google" id="ProtNLM"/>
    </source>
</evidence>